<feature type="signal peptide" evidence="1">
    <location>
        <begin position="1"/>
        <end position="20"/>
    </location>
</feature>
<protein>
    <submittedName>
        <fullName evidence="2">Uncharacterized protein</fullName>
    </submittedName>
</protein>
<dbReference type="Gene3D" id="3.60.60.10">
    <property type="entry name" value="Penicillin V Acylase, Chain A"/>
    <property type="match status" value="1"/>
</dbReference>
<dbReference type="InterPro" id="IPR047794">
    <property type="entry name" value="C45_proenzyme-like"/>
</dbReference>
<keyword evidence="1" id="KW-0732">Signal</keyword>
<name>A0A9W7CLD7_9STRA</name>
<dbReference type="PANTHER" id="PTHR35190">
    <property type="entry name" value="PROTEIN DCD1B"/>
    <property type="match status" value="1"/>
</dbReference>
<dbReference type="NCBIfam" id="NF040521">
    <property type="entry name" value="C45_proenzyme"/>
    <property type="match status" value="1"/>
</dbReference>
<organism evidence="2 3">
    <name type="scientific">Triparma verrucosa</name>
    <dbReference type="NCBI Taxonomy" id="1606542"/>
    <lineage>
        <taxon>Eukaryota</taxon>
        <taxon>Sar</taxon>
        <taxon>Stramenopiles</taxon>
        <taxon>Ochrophyta</taxon>
        <taxon>Bolidophyceae</taxon>
        <taxon>Parmales</taxon>
        <taxon>Triparmaceae</taxon>
        <taxon>Triparma</taxon>
    </lineage>
</organism>
<evidence type="ECO:0000256" key="1">
    <source>
        <dbReference type="SAM" id="SignalP"/>
    </source>
</evidence>
<evidence type="ECO:0000313" key="2">
    <source>
        <dbReference type="EMBL" id="GMI08602.1"/>
    </source>
</evidence>
<gene>
    <name evidence="2" type="ORF">TrVE_jg11330</name>
</gene>
<sequence length="442" mass="48808">MRLLNLNTTLLLTLPSLAYSAYCTGSPDPNAPSNSLPTTLNPAKTLVNSADNGLVYKYNDDKSHSFLVTHLWGSPYEQGYAQGEMMGDEIDDFFQTTYEYLSKALAEELPQLRFPEWFLDLVVEKGLDWALDWTAEATAAYTDPKFFEELQGISDGSGVDYQLLLRIHMLPEATKGACSMIGASDTATETGNLLQLRALDWDVDGPFKDHANLIVYHNDDDPERVSWANIAWTGFIGSVTGFNEQKMSISEIGVTFPDDTFGKESRHGTPFVNLLRDVLEKESTFEGADDRISNADRTCNLILGVGDAKTSQFNAVQYSADVANFITSDNLQPVNDTWHAPITDITYFGMDWLCPGFSEVLHDQLVANAPLTPTNMIEDVIAITQTGNLHIAVYDLAESSVYLSFAKKSDDDGSDGEGDMAFERTYTRIDADALFSTPAPTH</sequence>
<dbReference type="InterPro" id="IPR047803">
    <property type="entry name" value="DCD1A/B-like"/>
</dbReference>
<reference evidence="3" key="1">
    <citation type="journal article" date="2023" name="Commun. Biol.">
        <title>Genome analysis of Parmales, the sister group of diatoms, reveals the evolutionary specialization of diatoms from phago-mixotrophs to photoautotrophs.</title>
        <authorList>
            <person name="Ban H."/>
            <person name="Sato S."/>
            <person name="Yoshikawa S."/>
            <person name="Yamada K."/>
            <person name="Nakamura Y."/>
            <person name="Ichinomiya M."/>
            <person name="Sato N."/>
            <person name="Blanc-Mathieu R."/>
            <person name="Endo H."/>
            <person name="Kuwata A."/>
            <person name="Ogata H."/>
        </authorList>
    </citation>
    <scope>NUCLEOTIDE SEQUENCE [LARGE SCALE GENOMIC DNA]</scope>
    <source>
        <strain evidence="3">NIES 3699</strain>
    </source>
</reference>
<keyword evidence="3" id="KW-1185">Reference proteome</keyword>
<proteinExistence type="predicted"/>
<comment type="caution">
    <text evidence="2">The sequence shown here is derived from an EMBL/GenBank/DDBJ whole genome shotgun (WGS) entry which is preliminary data.</text>
</comment>
<dbReference type="PANTHER" id="PTHR35190:SF2">
    <property type="entry name" value="PROTEIN DCD1B"/>
    <property type="match status" value="1"/>
</dbReference>
<feature type="chain" id="PRO_5040964746" evidence="1">
    <location>
        <begin position="21"/>
        <end position="442"/>
    </location>
</feature>
<dbReference type="AlphaFoldDB" id="A0A9W7CLD7"/>
<dbReference type="EMBL" id="BRXX01000384">
    <property type="protein sequence ID" value="GMI08602.1"/>
    <property type="molecule type" value="Genomic_DNA"/>
</dbReference>
<dbReference type="Proteomes" id="UP001165160">
    <property type="component" value="Unassembled WGS sequence"/>
</dbReference>
<accession>A0A9W7CLD7</accession>
<evidence type="ECO:0000313" key="3">
    <source>
        <dbReference type="Proteomes" id="UP001165160"/>
    </source>
</evidence>